<name>A0AAD6VH43_9AGAR</name>
<accession>A0AAD6VH43</accession>
<dbReference type="Proteomes" id="UP001219525">
    <property type="component" value="Unassembled WGS sequence"/>
</dbReference>
<evidence type="ECO:0000313" key="2">
    <source>
        <dbReference type="Proteomes" id="UP001219525"/>
    </source>
</evidence>
<reference evidence="1" key="1">
    <citation type="submission" date="2023-03" db="EMBL/GenBank/DDBJ databases">
        <title>Massive genome expansion in bonnet fungi (Mycena s.s.) driven by repeated elements and novel gene families across ecological guilds.</title>
        <authorList>
            <consortium name="Lawrence Berkeley National Laboratory"/>
            <person name="Harder C.B."/>
            <person name="Miyauchi S."/>
            <person name="Viragh M."/>
            <person name="Kuo A."/>
            <person name="Thoen E."/>
            <person name="Andreopoulos B."/>
            <person name="Lu D."/>
            <person name="Skrede I."/>
            <person name="Drula E."/>
            <person name="Henrissat B."/>
            <person name="Morin E."/>
            <person name="Kohler A."/>
            <person name="Barry K."/>
            <person name="LaButti K."/>
            <person name="Morin E."/>
            <person name="Salamov A."/>
            <person name="Lipzen A."/>
            <person name="Mereny Z."/>
            <person name="Hegedus B."/>
            <person name="Baldrian P."/>
            <person name="Stursova M."/>
            <person name="Weitz H."/>
            <person name="Taylor A."/>
            <person name="Grigoriev I.V."/>
            <person name="Nagy L.G."/>
            <person name="Martin F."/>
            <person name="Kauserud H."/>
        </authorList>
    </citation>
    <scope>NUCLEOTIDE SEQUENCE</scope>
    <source>
        <strain evidence="1">9144</strain>
    </source>
</reference>
<dbReference type="EMBL" id="JARJCW010000038">
    <property type="protein sequence ID" value="KAJ7206899.1"/>
    <property type="molecule type" value="Genomic_DNA"/>
</dbReference>
<comment type="caution">
    <text evidence="1">The sequence shown here is derived from an EMBL/GenBank/DDBJ whole genome shotgun (WGS) entry which is preliminary data.</text>
</comment>
<sequence length="536" mass="61002">MNHTPRAAIETLPDEILAGILKLVADSPVPAYHRTLPFPVAAGRVSRRLRAVVHASPELWNTIRLSHHSHSWHWATVFVKRSGSYPLDISINLEAYIFCKEQRYFRDAPIPIHQAFAIVGPHINRWRTIALRCLRLCVRTPGRPLSLVDHYSWNEVKVLPPFAKLFGGPAFCSLRANTRIHLTNLVALRAVNSLDIDFGDYRPHEFCQIFGPSSPLKTLVIRRFSPESLPVAQHIEASTVISLAVSFSGPFYSFETLTDMFTFPNLETLEIVGGFTVQFCNYSGVTVPEEWEAPLFPHLRTLRLEDLGFSLCGLSHIQSFSRGITDIELVNTTGNHCISEQYSGGCIWPALRALTLDLTLETCAEEVAESRWLGPFLAKRASLGADRCILKLKLSPWVAHIALPAEFHPEIHWLCDGPPPGLMDGNTGHDFYIDDYTMRTQDFEPVNPPYPPKCCDDFDHYSSYAIDVDEHLRQVDNEIADTFKVTCELVRTKGVWRELRKKMRRGFKAERKFKMGRKRGWRDLMEDFCLMTRLSN</sequence>
<keyword evidence="2" id="KW-1185">Reference proteome</keyword>
<proteinExistence type="predicted"/>
<organism evidence="1 2">
    <name type="scientific">Mycena pura</name>
    <dbReference type="NCBI Taxonomy" id="153505"/>
    <lineage>
        <taxon>Eukaryota</taxon>
        <taxon>Fungi</taxon>
        <taxon>Dikarya</taxon>
        <taxon>Basidiomycota</taxon>
        <taxon>Agaricomycotina</taxon>
        <taxon>Agaricomycetes</taxon>
        <taxon>Agaricomycetidae</taxon>
        <taxon>Agaricales</taxon>
        <taxon>Marasmiineae</taxon>
        <taxon>Mycenaceae</taxon>
        <taxon>Mycena</taxon>
    </lineage>
</organism>
<evidence type="ECO:0008006" key="3">
    <source>
        <dbReference type="Google" id="ProtNLM"/>
    </source>
</evidence>
<evidence type="ECO:0000313" key="1">
    <source>
        <dbReference type="EMBL" id="KAJ7206899.1"/>
    </source>
</evidence>
<gene>
    <name evidence="1" type="ORF">GGX14DRAFT_567987</name>
</gene>
<dbReference type="AlphaFoldDB" id="A0AAD6VH43"/>
<protein>
    <recommendedName>
        <fullName evidence="3">F-box domain-containing protein</fullName>
    </recommendedName>
</protein>